<evidence type="ECO:0000256" key="1">
    <source>
        <dbReference type="ARBA" id="ARBA00001957"/>
    </source>
</evidence>
<dbReference type="SMART" id="SM01294">
    <property type="entry name" value="PKS_PP_betabranch"/>
    <property type="match status" value="1"/>
</dbReference>
<dbReference type="Gene3D" id="3.40.50.720">
    <property type="entry name" value="NAD(P)-binding Rossmann-like Domain"/>
    <property type="match status" value="1"/>
</dbReference>
<dbReference type="PANTHER" id="PTHR43775">
    <property type="entry name" value="FATTY ACID SYNTHASE"/>
    <property type="match status" value="1"/>
</dbReference>
<dbReference type="CDD" id="cd08956">
    <property type="entry name" value="KR_3_FAS_SDR_x"/>
    <property type="match status" value="1"/>
</dbReference>
<dbReference type="InterPro" id="IPR013968">
    <property type="entry name" value="PKS_KR"/>
</dbReference>
<feature type="domain" description="PKS/mFAS DH" evidence="12">
    <location>
        <begin position="917"/>
        <end position="1177"/>
    </location>
</feature>
<dbReference type="InterPro" id="IPR049552">
    <property type="entry name" value="PKS_DH_N"/>
</dbReference>
<protein>
    <submittedName>
        <fullName evidence="13">Acyltransferase domain-containing protein</fullName>
    </submittedName>
</protein>
<dbReference type="InterPro" id="IPR032821">
    <property type="entry name" value="PKS_assoc"/>
</dbReference>
<dbReference type="SUPFAM" id="SSF51735">
    <property type="entry name" value="NAD(P)-binding Rossmann-fold domains"/>
    <property type="match status" value="2"/>
</dbReference>
<accession>A0ABZ1IER6</accession>
<evidence type="ECO:0000256" key="5">
    <source>
        <dbReference type="ARBA" id="ARBA00022679"/>
    </source>
</evidence>
<organism evidence="13 14">
    <name type="scientific">Amycolatopsis rhabdoformis</name>
    <dbReference type="NCBI Taxonomy" id="1448059"/>
    <lineage>
        <taxon>Bacteria</taxon>
        <taxon>Bacillati</taxon>
        <taxon>Actinomycetota</taxon>
        <taxon>Actinomycetes</taxon>
        <taxon>Pseudonocardiales</taxon>
        <taxon>Pseudonocardiaceae</taxon>
        <taxon>Amycolatopsis</taxon>
    </lineage>
</organism>
<comment type="pathway">
    <text evidence="2">Antibiotic biosynthesis.</text>
</comment>
<dbReference type="RefSeq" id="WP_326835729.1">
    <property type="nucleotide sequence ID" value="NZ_CP142149.1"/>
</dbReference>
<dbReference type="InterPro" id="IPR020806">
    <property type="entry name" value="PKS_PP-bd"/>
</dbReference>
<dbReference type="InterPro" id="IPR001227">
    <property type="entry name" value="Ac_transferase_dom_sf"/>
</dbReference>
<evidence type="ECO:0000256" key="6">
    <source>
        <dbReference type="ARBA" id="ARBA00023194"/>
    </source>
</evidence>
<feature type="domain" description="Carrier" evidence="10">
    <location>
        <begin position="1640"/>
        <end position="1715"/>
    </location>
</feature>
<dbReference type="InterPro" id="IPR049551">
    <property type="entry name" value="PKS_DH_C"/>
</dbReference>
<dbReference type="InterPro" id="IPR055123">
    <property type="entry name" value="SpnB-like_Rossmann"/>
</dbReference>
<evidence type="ECO:0000256" key="9">
    <source>
        <dbReference type="PROSITE-ProRule" id="PRU01363"/>
    </source>
</evidence>
<dbReference type="Gene3D" id="3.10.129.110">
    <property type="entry name" value="Polyketide synthase dehydratase"/>
    <property type="match status" value="1"/>
</dbReference>
<dbReference type="Gene3D" id="3.40.366.10">
    <property type="entry name" value="Malonyl-Coenzyme A Acyl Carrier Protein, domain 2"/>
    <property type="match status" value="1"/>
</dbReference>
<keyword evidence="5" id="KW-0808">Transferase</keyword>
<feature type="region of interest" description="C-terminal hotdog fold" evidence="9">
    <location>
        <begin position="1046"/>
        <end position="1177"/>
    </location>
</feature>
<dbReference type="Pfam" id="PF22953">
    <property type="entry name" value="SpnB_Rossmann"/>
    <property type="match status" value="1"/>
</dbReference>
<dbReference type="InterPro" id="IPR016039">
    <property type="entry name" value="Thiolase-like"/>
</dbReference>
<dbReference type="InterPro" id="IPR042104">
    <property type="entry name" value="PKS_dehydratase_sf"/>
</dbReference>
<dbReference type="Pfam" id="PF00109">
    <property type="entry name" value="ketoacyl-synt"/>
    <property type="match status" value="1"/>
</dbReference>
<keyword evidence="8 13" id="KW-0012">Acyltransferase</keyword>
<sequence length="1798" mass="186379">MTTPSEKVVEALRTAAKEVERLRRVNKQLVDAAHEPIAIVGVGCRFPGGVRSAEDLWAVAAEGRDVIGDLPVDRGWPAELDGGEFPVARRGGFLDGIADFDADFFGIAPREALAMDPQQRLLLETSWEALERAGLDPARLRGSRTGVFVGTNGQDYGSVLGDAREDLEGYVSTGVAGSVASGRLAYTFGFEGPAVTVDTACSASLVALHWAARSLRSGECSLALAGGMSVITTAAPLVEFSRMRALAPDGRCKAFADGADGFGWAEGAGMLVLERLSDAERAGHEVLAVLRGSAVNQDGASNGLTAPNGPAQQRVIRQALENARLSTEDVDVLEAHGTGTALGDPIEADALLATYGQGRPADRPLLLGSIKSNLGHTQAAAGVAGVIKMVLALKHNLAPKTLHAETPSPHVDWSSGAVSLLTEATAFPETGRPRRAAVSSFGMSGTNAHVILEQAPAVEPVEPGESPAVVPWLLAARSKAALRGQALALLEVEGSPADVAHSLATGRTRHERRAVVVGGTRDELLAGVRSLAEGTPGPGVVEFDGRIPDERRIVLVFPGQGSQWAGMGAELLATSPVFAQRIDECEAALRPLVDWSLREVLTGADGAPTLDRVDVAQPALWAMMVALAEVWRAAGVVPAAVVGHSQGEIAAACVSGGLSLEDGARVVALRSQAIARELSGLGGMASVTASRDVVTARLENHDGVSIAAVNGPGSVVVSGDAGALDEFLAACEADGVRAKKVPVDYASHSHHVERIRDELLRELAPIAPRSAEIPFCSTVTGAWHDTAGLDARYWYDNLRGVVQLETALRALLAEDHDVFVEASAHPVLVMSVQDTAESAGTDVVAVGSLRRHEGGLARLYTSFAEAHVRGVAVDWTDATPGRRVDLPTYAFQRRRFWPEVLPSAADATGLGVAAADHPLLGAAVALADDRGVVLTGRVSLAAQPWLADHAVAGTVLVPDTAFVEWAVRAGAEAGLPALDRLTVDEPLTLADGAAAQVQVIAEPDGGTGTVAVYARFDDGPWIRHAIGTLRPAAPITASVEWPPRDAVAEDLDAFASRAARHGFEAGPLFTSVTGVWLGETDVFAEVTLAADLEHAAGSCLLHPALLQTLLTCVSEDTFALPSAWHGVTVAATGATTLRVHLRRTADGVALSAVDGAGEPVVTCDRVELRPLDPAKIAAPEADLRSALFRLDWTPASTGNSVEYVAVGTGPLAAALGATAATLSEVDARPVVVLPLVSEQDDVTAAAHETTAAALEAVRAWLADERFDDSRLVLLTRNAVAAGPGDTVAGLTGAGVWGLVRSAQTEHPGRFVLVDVDDDEASLMALAPALGSGEAQLAIRGGAVSVPRLARAERTAEPAGWGAGPVLLTGGTGALGALVARHLVAEHGVTDLLLTSRRGVDAPGARELVAELADLGATARVEACDVTDRTALANLLAGEPLTAVVHLAGVLDDGALEAQTAERLHPVLRPKVDVAVALDELTRDKDLSAFVLFSSAAGVFGNAGQANYAAANTFLDALAARRRAAGLPATSLAWGFWAERSTMTGGVEETDLARFRRGGVLPLSAELGLRLFDAAAKVDAAFVVPVPLRLGGTSHDDIPPVLRGMVRPPARRAVGAAAPVETGGPALAEKLAGRSAREQHALLLELVSRHAATVLGHGAADSLDVERGFTDLGLTSLTAVELRNRLAAETGVKLPATTIFDHPTPVALARRLGADLGAAAEDTGAGSVFADLERLEAALAGAALEPAVRTRLGKRLSALHWKVEDRDRGPAVTAPAGTALAESTDDEMFALIDEELGLG</sequence>
<dbReference type="Pfam" id="PF02801">
    <property type="entry name" value="Ketoacyl-synt_C"/>
    <property type="match status" value="1"/>
</dbReference>
<comment type="caution">
    <text evidence="9">Lacks conserved residue(s) required for the propagation of feature annotation.</text>
</comment>
<gene>
    <name evidence="13" type="ORF">VSH64_12475</name>
</gene>
<dbReference type="InterPro" id="IPR020841">
    <property type="entry name" value="PKS_Beta-ketoAc_synthase_dom"/>
</dbReference>
<dbReference type="Pfam" id="PF08659">
    <property type="entry name" value="KR"/>
    <property type="match status" value="1"/>
</dbReference>
<evidence type="ECO:0000256" key="2">
    <source>
        <dbReference type="ARBA" id="ARBA00004792"/>
    </source>
</evidence>
<dbReference type="Gene3D" id="3.40.47.10">
    <property type="match status" value="1"/>
</dbReference>
<dbReference type="InterPro" id="IPR049900">
    <property type="entry name" value="PKS_mFAS_DH"/>
</dbReference>
<reference evidence="13 14" key="1">
    <citation type="journal article" date="2015" name="Int. J. Syst. Evol. Microbiol.">
        <title>Amycolatopsis rhabdoformis sp. nov., an actinomycete isolated from a tropical forest soil.</title>
        <authorList>
            <person name="Souza W.R."/>
            <person name="Silva R.E."/>
            <person name="Goodfellow M."/>
            <person name="Busarakam K."/>
            <person name="Figueiro F.S."/>
            <person name="Ferreira D."/>
            <person name="Rodrigues-Filho E."/>
            <person name="Moraes L.A.B."/>
            <person name="Zucchi T.D."/>
        </authorList>
    </citation>
    <scope>NUCLEOTIDE SEQUENCE [LARGE SCALE GENOMIC DNA]</scope>
    <source>
        <strain evidence="13 14">NCIMB 14900</strain>
    </source>
</reference>
<name>A0ABZ1IER6_9PSEU</name>
<comment type="cofactor">
    <cofactor evidence="1">
        <name>pantetheine 4'-phosphate</name>
        <dbReference type="ChEBI" id="CHEBI:47942"/>
    </cofactor>
</comment>
<dbReference type="InterPro" id="IPR036736">
    <property type="entry name" value="ACP-like_sf"/>
</dbReference>
<evidence type="ECO:0000259" key="12">
    <source>
        <dbReference type="PROSITE" id="PS52019"/>
    </source>
</evidence>
<dbReference type="InterPro" id="IPR014030">
    <property type="entry name" value="Ketoacyl_synth_N"/>
</dbReference>
<evidence type="ECO:0000256" key="4">
    <source>
        <dbReference type="ARBA" id="ARBA00022553"/>
    </source>
</evidence>
<evidence type="ECO:0000313" key="14">
    <source>
        <dbReference type="Proteomes" id="UP001330812"/>
    </source>
</evidence>
<dbReference type="PROSITE" id="PS50075">
    <property type="entry name" value="CARRIER"/>
    <property type="match status" value="1"/>
</dbReference>
<keyword evidence="4" id="KW-0597">Phosphoprotein</keyword>
<dbReference type="InterPro" id="IPR009081">
    <property type="entry name" value="PP-bd_ACP"/>
</dbReference>
<feature type="domain" description="Ketosynthase family 3 (KS3)" evidence="11">
    <location>
        <begin position="34"/>
        <end position="454"/>
    </location>
</feature>
<dbReference type="GO" id="GO:0016746">
    <property type="term" value="F:acyltransferase activity"/>
    <property type="evidence" value="ECO:0007669"/>
    <property type="project" value="UniProtKB-KW"/>
</dbReference>
<dbReference type="SUPFAM" id="SSF47336">
    <property type="entry name" value="ACP-like"/>
    <property type="match status" value="1"/>
</dbReference>
<dbReference type="PANTHER" id="PTHR43775:SF51">
    <property type="entry name" value="INACTIVE PHENOLPHTHIOCEROL SYNTHESIS POLYKETIDE SYNTHASE TYPE I PKS1-RELATED"/>
    <property type="match status" value="1"/>
</dbReference>
<evidence type="ECO:0000256" key="7">
    <source>
        <dbReference type="ARBA" id="ARBA00023268"/>
    </source>
</evidence>
<dbReference type="Pfam" id="PF08990">
    <property type="entry name" value="Docking"/>
    <property type="match status" value="1"/>
</dbReference>
<dbReference type="SMART" id="SM00823">
    <property type="entry name" value="PKS_PP"/>
    <property type="match status" value="1"/>
</dbReference>
<dbReference type="Proteomes" id="UP001330812">
    <property type="component" value="Chromosome"/>
</dbReference>
<dbReference type="InterPro" id="IPR057326">
    <property type="entry name" value="KR_dom"/>
</dbReference>
<dbReference type="PROSITE" id="PS52019">
    <property type="entry name" value="PKS_MFAS_DH"/>
    <property type="match status" value="1"/>
</dbReference>
<dbReference type="Pfam" id="PF16197">
    <property type="entry name" value="KAsynt_C_assoc"/>
    <property type="match status" value="1"/>
</dbReference>
<evidence type="ECO:0000313" key="13">
    <source>
        <dbReference type="EMBL" id="WSE32922.1"/>
    </source>
</evidence>
<dbReference type="InterPro" id="IPR014043">
    <property type="entry name" value="Acyl_transferase_dom"/>
</dbReference>
<keyword evidence="3" id="KW-0596">Phosphopantetheine</keyword>
<evidence type="ECO:0000259" key="10">
    <source>
        <dbReference type="PROSITE" id="PS50075"/>
    </source>
</evidence>
<dbReference type="EMBL" id="CP142149">
    <property type="protein sequence ID" value="WSE32922.1"/>
    <property type="molecule type" value="Genomic_DNA"/>
</dbReference>
<dbReference type="InterPro" id="IPR050091">
    <property type="entry name" value="PKS_NRPS_Biosynth_Enz"/>
</dbReference>
<dbReference type="SMART" id="SM00822">
    <property type="entry name" value="PKS_KR"/>
    <property type="match status" value="1"/>
</dbReference>
<dbReference type="InterPro" id="IPR016035">
    <property type="entry name" value="Acyl_Trfase/lysoPLipase"/>
</dbReference>
<keyword evidence="6" id="KW-0045">Antibiotic biosynthesis</keyword>
<dbReference type="InterPro" id="IPR015083">
    <property type="entry name" value="NorB/c/GfsB-D-like_docking"/>
</dbReference>
<dbReference type="SUPFAM" id="SSF55048">
    <property type="entry name" value="Probable ACP-binding domain of malonyl-CoA ACP transacylase"/>
    <property type="match status" value="1"/>
</dbReference>
<dbReference type="PROSITE" id="PS00606">
    <property type="entry name" value="KS3_1"/>
    <property type="match status" value="1"/>
</dbReference>
<dbReference type="InterPro" id="IPR014031">
    <property type="entry name" value="Ketoacyl_synth_C"/>
</dbReference>
<dbReference type="Pfam" id="PF21089">
    <property type="entry name" value="PKS_DH_N"/>
    <property type="match status" value="1"/>
</dbReference>
<dbReference type="SUPFAM" id="SSF53901">
    <property type="entry name" value="Thiolase-like"/>
    <property type="match status" value="1"/>
</dbReference>
<dbReference type="SMART" id="SM00825">
    <property type="entry name" value="PKS_KS"/>
    <property type="match status" value="1"/>
</dbReference>
<dbReference type="SMART" id="SM00826">
    <property type="entry name" value="PKS_DH"/>
    <property type="match status" value="1"/>
</dbReference>
<feature type="region of interest" description="N-terminal hotdog fold" evidence="9">
    <location>
        <begin position="917"/>
        <end position="1036"/>
    </location>
</feature>
<dbReference type="Gene3D" id="3.30.70.3290">
    <property type="match status" value="1"/>
</dbReference>
<dbReference type="InterPro" id="IPR016036">
    <property type="entry name" value="Malonyl_transacylase_ACP-bd"/>
</dbReference>
<dbReference type="InterPro" id="IPR036291">
    <property type="entry name" value="NAD(P)-bd_dom_sf"/>
</dbReference>
<dbReference type="InterPro" id="IPR020807">
    <property type="entry name" value="PKS_DH"/>
</dbReference>
<dbReference type="SUPFAM" id="SSF52151">
    <property type="entry name" value="FabD/lysophospholipase-like"/>
    <property type="match status" value="1"/>
</dbReference>
<dbReference type="Pfam" id="PF00698">
    <property type="entry name" value="Acyl_transf_1"/>
    <property type="match status" value="1"/>
</dbReference>
<dbReference type="InterPro" id="IPR018201">
    <property type="entry name" value="Ketoacyl_synth_AS"/>
</dbReference>
<evidence type="ECO:0000256" key="3">
    <source>
        <dbReference type="ARBA" id="ARBA00022450"/>
    </source>
</evidence>
<dbReference type="PROSITE" id="PS52004">
    <property type="entry name" value="KS3_2"/>
    <property type="match status" value="1"/>
</dbReference>
<evidence type="ECO:0000259" key="11">
    <source>
        <dbReference type="PROSITE" id="PS52004"/>
    </source>
</evidence>
<dbReference type="SMART" id="SM00827">
    <property type="entry name" value="PKS_AT"/>
    <property type="match status" value="1"/>
</dbReference>
<evidence type="ECO:0000256" key="8">
    <source>
        <dbReference type="ARBA" id="ARBA00023315"/>
    </source>
</evidence>
<dbReference type="Gene3D" id="1.10.1200.10">
    <property type="entry name" value="ACP-like"/>
    <property type="match status" value="1"/>
</dbReference>
<dbReference type="Pfam" id="PF00550">
    <property type="entry name" value="PP-binding"/>
    <property type="match status" value="1"/>
</dbReference>
<dbReference type="Pfam" id="PF14765">
    <property type="entry name" value="PS-DH"/>
    <property type="match status" value="1"/>
</dbReference>
<keyword evidence="14" id="KW-1185">Reference proteome</keyword>
<keyword evidence="7" id="KW-0511">Multifunctional enzyme</keyword>
<proteinExistence type="predicted"/>
<dbReference type="CDD" id="cd00833">
    <property type="entry name" value="PKS"/>
    <property type="match status" value="1"/>
</dbReference>